<dbReference type="RefSeq" id="WP_118365791.1">
    <property type="nucleotide sequence ID" value="NZ_QRPK01000053.1"/>
</dbReference>
<evidence type="ECO:0000313" key="2">
    <source>
        <dbReference type="Proteomes" id="UP000284868"/>
    </source>
</evidence>
<reference evidence="1 2" key="1">
    <citation type="submission" date="2018-08" db="EMBL/GenBank/DDBJ databases">
        <title>A genome reference for cultivated species of the human gut microbiota.</title>
        <authorList>
            <person name="Zou Y."/>
            <person name="Xue W."/>
            <person name="Luo G."/>
        </authorList>
    </citation>
    <scope>NUCLEOTIDE SEQUENCE [LARGE SCALE GENOMIC DNA]</scope>
    <source>
        <strain evidence="1 2">AF35-6BH</strain>
    </source>
</reference>
<keyword evidence="2" id="KW-1185">Reference proteome</keyword>
<gene>
    <name evidence="1" type="ORF">DWZ83_08515</name>
</gene>
<comment type="caution">
    <text evidence="1">The sequence shown here is derived from an EMBL/GenBank/DDBJ whole genome shotgun (WGS) entry which is preliminary data.</text>
</comment>
<dbReference type="InterPro" id="IPR001387">
    <property type="entry name" value="Cro/C1-type_HTH"/>
</dbReference>
<dbReference type="CDD" id="cd00093">
    <property type="entry name" value="HTH_XRE"/>
    <property type="match status" value="1"/>
</dbReference>
<dbReference type="GO" id="GO:0003677">
    <property type="term" value="F:DNA binding"/>
    <property type="evidence" value="ECO:0007669"/>
    <property type="project" value="InterPro"/>
</dbReference>
<dbReference type="InterPro" id="IPR010982">
    <property type="entry name" value="Lambda_DNA-bd_dom_sf"/>
</dbReference>
<dbReference type="AlphaFoldDB" id="A0A415P6I0"/>
<organism evidence="1 2">
    <name type="scientific">Amedibacillus dolichus</name>
    <dbReference type="NCBI Taxonomy" id="31971"/>
    <lineage>
        <taxon>Bacteria</taxon>
        <taxon>Bacillati</taxon>
        <taxon>Bacillota</taxon>
        <taxon>Erysipelotrichia</taxon>
        <taxon>Erysipelotrichales</taxon>
        <taxon>Erysipelotrichaceae</taxon>
        <taxon>Amedibacillus</taxon>
    </lineage>
</organism>
<dbReference type="SUPFAM" id="SSF47413">
    <property type="entry name" value="lambda repressor-like DNA-binding domains"/>
    <property type="match status" value="1"/>
</dbReference>
<dbReference type="Proteomes" id="UP000284868">
    <property type="component" value="Unassembled WGS sequence"/>
</dbReference>
<sequence>MLLDICKTHRQRYGYLIRQKRIALGMTQKRLIEKTNHAISIRSYIALENGKVLQDMENYDLLFAILHIQYNYECDLDSKLEPLLSKLFHGWNTYDKVLCEACYKKLIQMLTPYQRYSWEAAMITCCQILQRNLNNEIELSAQEYDWFLSFYLAFPNTIQSILATVLYSYQYNFPHDSQKLHHLLKQFPMLAHPDSVRNCITFALHQTNIEHNDLLAWKQLQKFKKLAWKDKNWTALFDIYHWLCLISADINVPEFDTLQLTCEQLLNEHDIPLERRSTYYFNLSIVYHRKKDYKTEERYLQAFLKERKHALLPFLFWYIHNQRLQNKPIDTILVKNYQIDDCSEQLQHLWKFYELLPNAEAKIAQQYLMKTCLPILSTLAVEFQIVFLHELQLLIIKTRNYKDLLLYMKYLKL</sequence>
<dbReference type="OrthoDB" id="1649983at2"/>
<proteinExistence type="predicted"/>
<protein>
    <submittedName>
        <fullName evidence="1">XRE family transcriptional regulator</fullName>
    </submittedName>
</protein>
<name>A0A415P6I0_9FIRM</name>
<dbReference type="EMBL" id="QRPK01000053">
    <property type="protein sequence ID" value="RHM08322.1"/>
    <property type="molecule type" value="Genomic_DNA"/>
</dbReference>
<evidence type="ECO:0000313" key="1">
    <source>
        <dbReference type="EMBL" id="RHM08322.1"/>
    </source>
</evidence>
<accession>A0A415P6I0</accession>